<dbReference type="Proteomes" id="UP000018837">
    <property type="component" value="Unassembled WGS sequence"/>
</dbReference>
<dbReference type="InterPro" id="IPR013525">
    <property type="entry name" value="ABC2_TM"/>
</dbReference>
<keyword evidence="2 5" id="KW-0812">Transmembrane</keyword>
<evidence type="ECO:0000313" key="7">
    <source>
        <dbReference type="EMBL" id="ETK01501.1"/>
    </source>
</evidence>
<dbReference type="AlphaFoldDB" id="W2C4X1"/>
<feature type="transmembrane region" description="Helical" evidence="5">
    <location>
        <begin position="313"/>
        <end position="332"/>
    </location>
</feature>
<feature type="transmembrane region" description="Helical" evidence="5">
    <location>
        <begin position="162"/>
        <end position="185"/>
    </location>
</feature>
<reference evidence="7 8" key="1">
    <citation type="submission" date="2013-11" db="EMBL/GenBank/DDBJ databases">
        <title>Single cell genomics of uncultured Tannerella BU063 (oral taxon 286).</title>
        <authorList>
            <person name="Beall C.J."/>
            <person name="Campbell A.G."/>
            <person name="Griffen A.L."/>
            <person name="Podar M."/>
            <person name="Leys E.J."/>
        </authorList>
    </citation>
    <scope>NUCLEOTIDE SEQUENCE [LARGE SCALE GENOMIC DNA]</scope>
    <source>
        <strain evidence="7">Cell 2</strain>
    </source>
</reference>
<evidence type="ECO:0000256" key="2">
    <source>
        <dbReference type="ARBA" id="ARBA00022692"/>
    </source>
</evidence>
<feature type="transmembrane region" description="Helical" evidence="5">
    <location>
        <begin position="16"/>
        <end position="37"/>
    </location>
</feature>
<evidence type="ECO:0000256" key="5">
    <source>
        <dbReference type="SAM" id="Phobius"/>
    </source>
</evidence>
<name>W2C4X1_9BACT</name>
<keyword evidence="4 5" id="KW-0472">Membrane</keyword>
<dbReference type="Pfam" id="PF12698">
    <property type="entry name" value="ABC2_membrane_3"/>
    <property type="match status" value="1"/>
</dbReference>
<proteinExistence type="predicted"/>
<dbReference type="Gene3D" id="3.40.190.10">
    <property type="entry name" value="Periplasmic binding protein-like II"/>
    <property type="match status" value="1"/>
</dbReference>
<organism evidence="7 8">
    <name type="scientific">Tannerella sp. oral taxon BU063 isolate Cell 2</name>
    <dbReference type="NCBI Taxonomy" id="1411148"/>
    <lineage>
        <taxon>Bacteria</taxon>
        <taxon>Pseudomonadati</taxon>
        <taxon>Bacteroidota</taxon>
        <taxon>Bacteroidia</taxon>
        <taxon>Bacteroidales</taxon>
        <taxon>Tannerellaceae</taxon>
        <taxon>Tannerella</taxon>
    </lineage>
</organism>
<evidence type="ECO:0000256" key="1">
    <source>
        <dbReference type="ARBA" id="ARBA00004141"/>
    </source>
</evidence>
<evidence type="ECO:0000256" key="3">
    <source>
        <dbReference type="ARBA" id="ARBA00022989"/>
    </source>
</evidence>
<evidence type="ECO:0000313" key="8">
    <source>
        <dbReference type="Proteomes" id="UP000018837"/>
    </source>
</evidence>
<dbReference type="GO" id="GO:0140359">
    <property type="term" value="F:ABC-type transporter activity"/>
    <property type="evidence" value="ECO:0007669"/>
    <property type="project" value="InterPro"/>
</dbReference>
<feature type="transmembrane region" description="Helical" evidence="5">
    <location>
        <begin position="226"/>
        <end position="248"/>
    </location>
</feature>
<feature type="domain" description="ABC-2 type transporter transmembrane" evidence="6">
    <location>
        <begin position="14"/>
        <end position="385"/>
    </location>
</feature>
<protein>
    <submittedName>
        <fullName evidence="7">ABC transporter permease</fullName>
    </submittedName>
</protein>
<dbReference type="GO" id="GO:0016020">
    <property type="term" value="C:membrane"/>
    <property type="evidence" value="ECO:0007669"/>
    <property type="project" value="UniProtKB-SubCell"/>
</dbReference>
<dbReference type="SUPFAM" id="SSF53850">
    <property type="entry name" value="Periplasmic binding protein-like II"/>
    <property type="match status" value="1"/>
</dbReference>
<gene>
    <name evidence="7" type="ORF">N425_09830</name>
</gene>
<dbReference type="EMBL" id="AYUF01000481">
    <property type="protein sequence ID" value="ETK01501.1"/>
    <property type="molecule type" value="Genomic_DNA"/>
</dbReference>
<dbReference type="PATRIC" id="fig|1411148.3.peg.1570"/>
<dbReference type="PANTHER" id="PTHR43471:SF3">
    <property type="entry name" value="ABC TRANSPORTER PERMEASE PROTEIN NATB"/>
    <property type="match status" value="1"/>
</dbReference>
<feature type="transmembrane region" description="Helical" evidence="5">
    <location>
        <begin position="277"/>
        <end position="301"/>
    </location>
</feature>
<keyword evidence="3 5" id="KW-1133">Transmembrane helix</keyword>
<dbReference type="PANTHER" id="PTHR43471">
    <property type="entry name" value="ABC TRANSPORTER PERMEASE"/>
    <property type="match status" value="1"/>
</dbReference>
<comment type="caution">
    <text evidence="7">The sequence shown here is derived from an EMBL/GenBank/DDBJ whole genome shotgun (WGS) entry which is preliminary data.</text>
</comment>
<accession>W2C4X1</accession>
<comment type="subcellular location">
    <subcellularLocation>
        <location evidence="1">Membrane</location>
        <topology evidence="1">Multi-pass membrane protein</topology>
    </subcellularLocation>
</comment>
<feature type="transmembrane region" description="Helical" evidence="5">
    <location>
        <begin position="364"/>
        <end position="384"/>
    </location>
</feature>
<evidence type="ECO:0000259" key="6">
    <source>
        <dbReference type="Pfam" id="PF12698"/>
    </source>
</evidence>
<evidence type="ECO:0000256" key="4">
    <source>
        <dbReference type="ARBA" id="ARBA00023136"/>
    </source>
</evidence>
<sequence>MIIRREYLFRVRKKSFLLLTLLTPLLMIGMIFVPLWLASFRADDVRTVAVIDHTGHYAPLFTDTDGYRFVTTRTDDPFATLEVTDDLLRDSSAATLYSRQQIPADLSRLVNETLRQRMEHDKMAAYGIPNLEQIVRDSHVDYQIRTVKLNDDGSESTSSTQLAYIIGIVFTLAVYMFITLYGSMVMQGVSEEKTNRIVELMVSSVRPFDLMAGKIIGIGLVGLTQLLLWGVLTLVGVGAITALTGAAVTPTDTAAAPADVAQTAEWMAALSSFNLPLLLLSFAAYFVGGYLLYASLFAAIGSVIDHPEDAQQFMMPVMMVLIFALYAGIYSLDNPDGPLAFWCSLIPLTSPVVMMMRLPFDIPLWQPLLSIALLYATALGVVWLSGRIYRVGILLYGKKPNLKEIVKWIGYR</sequence>